<evidence type="ECO:0000256" key="2">
    <source>
        <dbReference type="ARBA" id="ARBA00022552"/>
    </source>
</evidence>
<dbReference type="PANTHER" id="PTHR11727">
    <property type="entry name" value="DIMETHYLADENOSINE TRANSFERASE"/>
    <property type="match status" value="1"/>
</dbReference>
<organism evidence="13 14">
    <name type="scientific">Westerdykella ornata</name>
    <dbReference type="NCBI Taxonomy" id="318751"/>
    <lineage>
        <taxon>Eukaryota</taxon>
        <taxon>Fungi</taxon>
        <taxon>Dikarya</taxon>
        <taxon>Ascomycota</taxon>
        <taxon>Pezizomycotina</taxon>
        <taxon>Dothideomycetes</taxon>
        <taxon>Pleosporomycetidae</taxon>
        <taxon>Pleosporales</taxon>
        <taxon>Sporormiaceae</taxon>
        <taxon>Westerdykella</taxon>
    </lineage>
</organism>
<evidence type="ECO:0000256" key="10">
    <source>
        <dbReference type="RuleBase" id="RU362106"/>
    </source>
</evidence>
<reference evidence="13" key="1">
    <citation type="journal article" date="2020" name="Stud. Mycol.">
        <title>101 Dothideomycetes genomes: a test case for predicting lifestyles and emergence of pathogens.</title>
        <authorList>
            <person name="Haridas S."/>
            <person name="Albert R."/>
            <person name="Binder M."/>
            <person name="Bloem J."/>
            <person name="Labutti K."/>
            <person name="Salamov A."/>
            <person name="Andreopoulos B."/>
            <person name="Baker S."/>
            <person name="Barry K."/>
            <person name="Bills G."/>
            <person name="Bluhm B."/>
            <person name="Cannon C."/>
            <person name="Castanera R."/>
            <person name="Culley D."/>
            <person name="Daum C."/>
            <person name="Ezra D."/>
            <person name="Gonzalez J."/>
            <person name="Henrissat B."/>
            <person name="Kuo A."/>
            <person name="Liang C."/>
            <person name="Lipzen A."/>
            <person name="Lutzoni F."/>
            <person name="Magnuson J."/>
            <person name="Mondo S."/>
            <person name="Nolan M."/>
            <person name="Ohm R."/>
            <person name="Pangilinan J."/>
            <person name="Park H.-J."/>
            <person name="Ramirez L."/>
            <person name="Alfaro M."/>
            <person name="Sun H."/>
            <person name="Tritt A."/>
            <person name="Yoshinaga Y."/>
            <person name="Zwiers L.-H."/>
            <person name="Turgeon B."/>
            <person name="Goodwin S."/>
            <person name="Spatafora J."/>
            <person name="Crous P."/>
            <person name="Grigoriev I."/>
        </authorList>
    </citation>
    <scope>NUCLEOTIDE SEQUENCE</scope>
    <source>
        <strain evidence="13">CBS 379.55</strain>
    </source>
</reference>
<feature type="binding site" evidence="9">
    <location>
        <position position="42"/>
    </location>
    <ligand>
        <name>S-adenosyl-L-methionine</name>
        <dbReference type="ChEBI" id="CHEBI:59789"/>
    </ligand>
</feature>
<dbReference type="Gene3D" id="3.40.50.150">
    <property type="entry name" value="Vaccinia Virus protein VP39"/>
    <property type="match status" value="1"/>
</dbReference>
<evidence type="ECO:0000313" key="14">
    <source>
        <dbReference type="Proteomes" id="UP000800097"/>
    </source>
</evidence>
<keyword evidence="6 9" id="KW-0694">RNA-binding</keyword>
<evidence type="ECO:0000256" key="9">
    <source>
        <dbReference type="PROSITE-ProRule" id="PRU01026"/>
    </source>
</evidence>
<dbReference type="GO" id="GO:0005730">
    <property type="term" value="C:nucleolus"/>
    <property type="evidence" value="ECO:0007669"/>
    <property type="project" value="TreeGrafter"/>
</dbReference>
<accession>A0A6A6JF43</accession>
<dbReference type="CDD" id="cd02440">
    <property type="entry name" value="AdoMet_MTases"/>
    <property type="match status" value="1"/>
</dbReference>
<dbReference type="SUPFAM" id="SSF53335">
    <property type="entry name" value="S-adenosyl-L-methionine-dependent methyltransferases"/>
    <property type="match status" value="1"/>
</dbReference>
<dbReference type="InterPro" id="IPR020598">
    <property type="entry name" value="rRNA_Ade_methylase_Trfase_N"/>
</dbReference>
<feature type="binding site" evidence="9">
    <location>
        <position position="69"/>
    </location>
    <ligand>
        <name>S-adenosyl-L-methionine</name>
        <dbReference type="ChEBI" id="CHEBI:59789"/>
    </ligand>
</feature>
<feature type="region of interest" description="Disordered" evidence="11">
    <location>
        <begin position="1"/>
        <end position="25"/>
    </location>
</feature>
<evidence type="ECO:0000259" key="12">
    <source>
        <dbReference type="SMART" id="SM00650"/>
    </source>
</evidence>
<dbReference type="EMBL" id="ML986500">
    <property type="protein sequence ID" value="KAF2274803.1"/>
    <property type="molecule type" value="Genomic_DNA"/>
</dbReference>
<evidence type="ECO:0000256" key="5">
    <source>
        <dbReference type="ARBA" id="ARBA00022691"/>
    </source>
</evidence>
<dbReference type="GeneID" id="54551870"/>
<evidence type="ECO:0000256" key="1">
    <source>
        <dbReference type="ARBA" id="ARBA00002977"/>
    </source>
</evidence>
<dbReference type="Pfam" id="PF00398">
    <property type="entry name" value="RrnaAD"/>
    <property type="match status" value="1"/>
</dbReference>
<keyword evidence="4 9" id="KW-0808">Transferase</keyword>
<feature type="domain" description="Ribosomal RNA adenine methylase transferase N-terminal" evidence="12">
    <location>
        <begin position="49"/>
        <end position="218"/>
    </location>
</feature>
<keyword evidence="14" id="KW-1185">Reference proteome</keyword>
<feature type="binding site" evidence="9">
    <location>
        <position position="44"/>
    </location>
    <ligand>
        <name>S-adenosyl-L-methionine</name>
        <dbReference type="ChEBI" id="CHEBI:59789"/>
    </ligand>
</feature>
<dbReference type="Gene3D" id="1.10.8.480">
    <property type="match status" value="1"/>
</dbReference>
<feature type="binding site" evidence="9">
    <location>
        <position position="133"/>
    </location>
    <ligand>
        <name>S-adenosyl-L-methionine</name>
        <dbReference type="ChEBI" id="CHEBI:59789"/>
    </ligand>
</feature>
<evidence type="ECO:0000313" key="13">
    <source>
        <dbReference type="EMBL" id="KAF2274803.1"/>
    </source>
</evidence>
<name>A0A6A6JF43_WESOR</name>
<dbReference type="AlphaFoldDB" id="A0A6A6JF43"/>
<comment type="function">
    <text evidence="1">Specifically dimethylates two adjacent adenosines in the loop of a conserved hairpin near the 3'-end of 18S rRNA in the 40S particle.</text>
</comment>
<evidence type="ECO:0000256" key="11">
    <source>
        <dbReference type="SAM" id="MobiDB-lite"/>
    </source>
</evidence>
<dbReference type="PROSITE" id="PS01131">
    <property type="entry name" value="RRNA_A_DIMETH"/>
    <property type="match status" value="1"/>
</dbReference>
<dbReference type="OrthoDB" id="74991at2759"/>
<dbReference type="GO" id="GO:0003723">
    <property type="term" value="F:RNA binding"/>
    <property type="evidence" value="ECO:0007669"/>
    <property type="project" value="UniProtKB-UniRule"/>
</dbReference>
<comment type="catalytic activity">
    <reaction evidence="7">
        <text>adenosine(1779)/adenosine(1780) in 18S rRNA + 4 S-adenosyl-L-methionine = N(6)-dimethyladenosine(1779)/N(6)-dimethyladenosine(1780) in 18S rRNA + 4 S-adenosyl-L-homocysteine + 4 H(+)</text>
        <dbReference type="Rhea" id="RHEA:42780"/>
        <dbReference type="Rhea" id="RHEA-COMP:10234"/>
        <dbReference type="Rhea" id="RHEA-COMP:10236"/>
        <dbReference type="ChEBI" id="CHEBI:15378"/>
        <dbReference type="ChEBI" id="CHEBI:57856"/>
        <dbReference type="ChEBI" id="CHEBI:59789"/>
        <dbReference type="ChEBI" id="CHEBI:74411"/>
        <dbReference type="ChEBI" id="CHEBI:74493"/>
        <dbReference type="EC" id="2.1.1.183"/>
    </reaction>
</comment>
<keyword evidence="3 9" id="KW-0489">Methyltransferase</keyword>
<dbReference type="Proteomes" id="UP000800097">
    <property type="component" value="Unassembled WGS sequence"/>
</dbReference>
<dbReference type="InterPro" id="IPR029063">
    <property type="entry name" value="SAM-dependent_MTases_sf"/>
</dbReference>
<dbReference type="InterPro" id="IPR011530">
    <property type="entry name" value="rRNA_adenine_dimethylase"/>
</dbReference>
<dbReference type="FunFam" id="3.40.50.150:FF:000007">
    <property type="entry name" value="rRNA adenine N(6)-methyltransferase"/>
    <property type="match status" value="1"/>
</dbReference>
<dbReference type="RefSeq" id="XP_033652342.1">
    <property type="nucleotide sequence ID" value="XM_033798695.1"/>
</dbReference>
<feature type="binding site" evidence="9">
    <location>
        <position position="90"/>
    </location>
    <ligand>
        <name>S-adenosyl-L-methionine</name>
        <dbReference type="ChEBI" id="CHEBI:59789"/>
    </ligand>
</feature>
<dbReference type="PANTHER" id="PTHR11727:SF7">
    <property type="entry name" value="DIMETHYLADENOSINE TRANSFERASE-RELATED"/>
    <property type="match status" value="1"/>
</dbReference>
<dbReference type="SMART" id="SM00650">
    <property type="entry name" value="rADc"/>
    <property type="match status" value="1"/>
</dbReference>
<dbReference type="NCBIfam" id="TIGR00755">
    <property type="entry name" value="ksgA"/>
    <property type="match status" value="1"/>
</dbReference>
<proteinExistence type="inferred from homology"/>
<evidence type="ECO:0000256" key="8">
    <source>
        <dbReference type="ARBA" id="ARBA00061109"/>
    </source>
</evidence>
<keyword evidence="2 10" id="KW-0698">rRNA processing</keyword>
<sequence>MPKAKRKSHGAGAGDSTPYSKPSSKADAAHSIFKMNKDLGQHILKNPGVASAIVAKANLKQSDHVLEVGPGTGNLTVLILKEAKSVTAVEMDPRMAAELTKRVQGKPEEKRLKILLGDVIKTQLPHFDVCISNTPYQISSPLVFKLLSLPQPPRSCVLMFQREFALRLFAQPGSKLYSRLSVNVQMWAKVTHVMKVGKNNFNPPPMVESNVVRIEPKFPRPQISYEEWDGLLRICFNRKNKTLRANFVGTTVVLDMLERNYRLWCSQNDIPVDDSPMGDGEGEAEDMDVDTMEDDDEFNGFSEPDEDDELPDFFKQAQAEQAARRQKGSGRKKRGRVYELVREKVRKVLEDVTDLADKRAQKCEEGDFLKLLYAFNQEGIHFS</sequence>
<dbReference type="PROSITE" id="PS51689">
    <property type="entry name" value="SAM_RNA_A_N6_MT"/>
    <property type="match status" value="1"/>
</dbReference>
<dbReference type="EC" id="2.1.1.-" evidence="10"/>
<evidence type="ECO:0000256" key="4">
    <source>
        <dbReference type="ARBA" id="ARBA00022679"/>
    </source>
</evidence>
<gene>
    <name evidence="13" type="ORF">EI97DRAFT_434705</name>
</gene>
<evidence type="ECO:0000256" key="3">
    <source>
        <dbReference type="ARBA" id="ARBA00022603"/>
    </source>
</evidence>
<evidence type="ECO:0000256" key="6">
    <source>
        <dbReference type="ARBA" id="ARBA00022884"/>
    </source>
</evidence>
<dbReference type="GO" id="GO:0052909">
    <property type="term" value="F:18S rRNA (adenine(1779)-N(6)/adenine(1780)-N(6))-dimethyltransferase activity"/>
    <property type="evidence" value="ECO:0007669"/>
    <property type="project" value="UniProtKB-EC"/>
</dbReference>
<dbReference type="InterPro" id="IPR020596">
    <property type="entry name" value="rRNA_Ade_Mease_Trfase_CS"/>
</dbReference>
<dbReference type="InterPro" id="IPR001737">
    <property type="entry name" value="KsgA/Erm"/>
</dbReference>
<protein>
    <recommendedName>
        <fullName evidence="10">rRNA adenine N(6)-methyltransferase</fullName>
        <ecNumber evidence="10">2.1.1.-</ecNumber>
    </recommendedName>
</protein>
<keyword evidence="5 9" id="KW-0949">S-adenosyl-L-methionine</keyword>
<comment type="similarity">
    <text evidence="8 9 10">Belongs to the class I-like SAM-binding methyltransferase superfamily. rRNA adenine N(6)-methyltransferase family.</text>
</comment>
<feature type="binding site" evidence="9">
    <location>
        <position position="118"/>
    </location>
    <ligand>
        <name>S-adenosyl-L-methionine</name>
        <dbReference type="ChEBI" id="CHEBI:59789"/>
    </ligand>
</feature>
<evidence type="ECO:0000256" key="7">
    <source>
        <dbReference type="ARBA" id="ARBA00049478"/>
    </source>
</evidence>